<evidence type="ECO:0000313" key="4">
    <source>
        <dbReference type="EMBL" id="NDY94013.1"/>
    </source>
</evidence>
<keyword evidence="2" id="KW-0067">ATP-binding</keyword>
<dbReference type="Pfam" id="PF03704">
    <property type="entry name" value="BTAD"/>
    <property type="match status" value="1"/>
</dbReference>
<comment type="caution">
    <text evidence="4">The sequence shown here is derived from an EMBL/GenBank/DDBJ whole genome shotgun (WGS) entry which is preliminary data.</text>
</comment>
<dbReference type="Pfam" id="PF13191">
    <property type="entry name" value="AAA_16"/>
    <property type="match status" value="1"/>
</dbReference>
<dbReference type="Gene3D" id="1.10.10.10">
    <property type="entry name" value="Winged helix-like DNA-binding domain superfamily/Winged helix DNA-binding domain"/>
    <property type="match status" value="1"/>
</dbReference>
<reference evidence="4 5" key="1">
    <citation type="submission" date="2020-02" db="EMBL/GenBank/DDBJ databases">
        <title>Ideonella bacterium strain TBM-1.</title>
        <authorList>
            <person name="Chen W.-M."/>
        </authorList>
    </citation>
    <scope>NUCLEOTIDE SEQUENCE [LARGE SCALE GENOMIC DNA]</scope>
    <source>
        <strain evidence="4 5">TBM-1</strain>
    </source>
</reference>
<dbReference type="InterPro" id="IPR005158">
    <property type="entry name" value="BTAD"/>
</dbReference>
<dbReference type="Proteomes" id="UP000484255">
    <property type="component" value="Unassembled WGS sequence"/>
</dbReference>
<sequence>MSPHLHLRLLGGFTLEVGGQPAPALPYEKARALVAWLALHPGPQPRDSLADLLWPEAAGEQARTNLRRALFDLRRVWNGLPGLPADWLQADRRQVGLAPDLGWQVDALALEAGPLPPSQAETLAPTERHAEGAAQTDWSAWQDRLALYRGPLLRGLDLPDTPAFDTWLQARRQALQRRHLELARRVAEGLSARGAHDPAADLLRQALQHDPWDEPAQRQLMGLLARRSVAAARAHYEAFRQQLVQALGVQPDAQTQALAAGWGEGQTPPQAAQAGRRRVQVLAASLSPRPEADPETAEAQVRILLAEAAQSLAGGPALVRRADQGELLLYIGHAQSTEQAPRLALTTARQLLARWQDHPQVRAGLGLHAGWTVIDPQDPQPDASGALARPARQLALGAPDGALWLSDDMAELARRLDDATGRPVRLGPGQHAWQPQPVLPHPQAPAHTLDDLPLAGRQTELALLQQAWAQTRAGGFCARWLQAEPGLGKSRLLRALAAPLAANATPADPAPAAVCRWLRCQPEFSHSPFHPVLAWLTEGPLQADGRDAGQRQRLALRHLAPARLDTPAHEATLSRLLGAVLSQNPPLPAERRRQDEALLGALLTHRPAGAPLLLVVEDLHWADASTLDLLARLCEHAPPGLMLAASCRPPGLPAGTALTRALGEPLVLRPLDLAAMRQLAHDLGLDEAAARDVVRRADGVPLFAEELARGWRQGATPAAPAPPGAARDPVPGTLWDLLAERLDALPAPARRLAQAAAVMGRDFDAPLLGHVLDLPPTALRAGLRTLAQAGLLLHEDLEANRFRHALMRDVAYLSLGGAERRALHAQVGRALRGPWAARVAELPELLAHHLTEAGDPQAATWWLAAGRRAVAQCSLSEALHHLQAGDLALAGLDARDPLRRRLEAPLLQVLGQTLQAVQGYGSGAAKTCFRRLRALAQDEAGTAPGTEFSALWGLWLGGRGHDDDTPALQVASLLTQAAARSQDPVETVQAQYALGNNLLFLGRLGEAGPCLQAATERAATLPPARLVARVGEDSGLCAQAMQGWRLALQGQVHQALALSQQNLESAACLGHAPTQGYALTFAAVLHRHLLQPEQTLALCGQVQALADEHGLALWAASAAAVGGWAQVALGDAEGLGPLRAGVAAAQQAMPSVESTFLHFLADALLRLQQWDEALACVDEGLAKGRARHEEYLFAEFLRLRALALVRGQPLATQRQAWTALEQAAHTAQTQGAHWLGLRVALAQAQGWQDQQRPDLATLCLGQALAPVAAPAHLPDMAAAQALLRRLRARRPAARAGTANART</sequence>
<evidence type="ECO:0000259" key="3">
    <source>
        <dbReference type="SMART" id="SM01043"/>
    </source>
</evidence>
<dbReference type="PANTHER" id="PTHR16305">
    <property type="entry name" value="TESTICULAR SOLUBLE ADENYLYL CYCLASE"/>
    <property type="match status" value="1"/>
</dbReference>
<feature type="domain" description="Bacterial transcriptional activator" evidence="3">
    <location>
        <begin position="136"/>
        <end position="263"/>
    </location>
</feature>
<dbReference type="SUPFAM" id="SSF52540">
    <property type="entry name" value="P-loop containing nucleoside triphosphate hydrolases"/>
    <property type="match status" value="1"/>
</dbReference>
<dbReference type="GO" id="GO:0005737">
    <property type="term" value="C:cytoplasm"/>
    <property type="evidence" value="ECO:0007669"/>
    <property type="project" value="TreeGrafter"/>
</dbReference>
<evidence type="ECO:0000256" key="1">
    <source>
        <dbReference type="ARBA" id="ARBA00022741"/>
    </source>
</evidence>
<organism evidence="4 5">
    <name type="scientific">Ideonella livida</name>
    <dbReference type="NCBI Taxonomy" id="2707176"/>
    <lineage>
        <taxon>Bacteria</taxon>
        <taxon>Pseudomonadati</taxon>
        <taxon>Pseudomonadota</taxon>
        <taxon>Betaproteobacteria</taxon>
        <taxon>Burkholderiales</taxon>
        <taxon>Sphaerotilaceae</taxon>
        <taxon>Ideonella</taxon>
    </lineage>
</organism>
<dbReference type="GO" id="GO:0004016">
    <property type="term" value="F:adenylate cyclase activity"/>
    <property type="evidence" value="ECO:0007669"/>
    <property type="project" value="TreeGrafter"/>
</dbReference>
<dbReference type="InterPro" id="IPR027417">
    <property type="entry name" value="P-loop_NTPase"/>
</dbReference>
<gene>
    <name evidence="4" type="ORF">G3A44_22740</name>
</gene>
<dbReference type="PANTHER" id="PTHR16305:SF28">
    <property type="entry name" value="GUANYLATE CYCLASE DOMAIN-CONTAINING PROTEIN"/>
    <property type="match status" value="1"/>
</dbReference>
<dbReference type="GO" id="GO:0005524">
    <property type="term" value="F:ATP binding"/>
    <property type="evidence" value="ECO:0007669"/>
    <property type="project" value="UniProtKB-KW"/>
</dbReference>
<proteinExistence type="predicted"/>
<dbReference type="EMBL" id="JAAGOH010000059">
    <property type="protein sequence ID" value="NDY94013.1"/>
    <property type="molecule type" value="Genomic_DNA"/>
</dbReference>
<dbReference type="SUPFAM" id="SSF48452">
    <property type="entry name" value="TPR-like"/>
    <property type="match status" value="2"/>
</dbReference>
<evidence type="ECO:0000256" key="2">
    <source>
        <dbReference type="ARBA" id="ARBA00022840"/>
    </source>
</evidence>
<keyword evidence="5" id="KW-1185">Reference proteome</keyword>
<dbReference type="SMART" id="SM01043">
    <property type="entry name" value="BTAD"/>
    <property type="match status" value="1"/>
</dbReference>
<accession>A0A7C9PK82</accession>
<dbReference type="Gene3D" id="1.25.40.10">
    <property type="entry name" value="Tetratricopeptide repeat domain"/>
    <property type="match status" value="2"/>
</dbReference>
<name>A0A7C9PK82_9BURK</name>
<dbReference type="RefSeq" id="WP_163460034.1">
    <property type="nucleotide sequence ID" value="NZ_JAAGOH010000059.1"/>
</dbReference>
<keyword evidence="1" id="KW-0547">Nucleotide-binding</keyword>
<protein>
    <submittedName>
        <fullName evidence="4">AAA family ATPase</fullName>
    </submittedName>
</protein>
<dbReference type="InterPro" id="IPR011990">
    <property type="entry name" value="TPR-like_helical_dom_sf"/>
</dbReference>
<dbReference type="InterPro" id="IPR041664">
    <property type="entry name" value="AAA_16"/>
</dbReference>
<dbReference type="InterPro" id="IPR036388">
    <property type="entry name" value="WH-like_DNA-bd_sf"/>
</dbReference>
<evidence type="ECO:0000313" key="5">
    <source>
        <dbReference type="Proteomes" id="UP000484255"/>
    </source>
</evidence>